<keyword evidence="9" id="KW-0472">Membrane</keyword>
<dbReference type="PANTHER" id="PTHR43297:SF14">
    <property type="entry name" value="ATPASE AAA-TYPE CORE DOMAIN-CONTAINING PROTEIN"/>
    <property type="match status" value="1"/>
</dbReference>
<dbReference type="GO" id="GO:0005524">
    <property type="term" value="F:ATP binding"/>
    <property type="evidence" value="ECO:0007669"/>
    <property type="project" value="UniProtKB-KW"/>
</dbReference>
<dbReference type="InterPro" id="IPR003439">
    <property type="entry name" value="ABC_transporter-like_ATP-bd"/>
</dbReference>
<dbReference type="Gene3D" id="3.40.50.300">
    <property type="entry name" value="P-loop containing nucleotide triphosphate hydrolases"/>
    <property type="match status" value="1"/>
</dbReference>
<organism evidence="11 12">
    <name type="scientific">Sphingopyxis lindanitolerans</name>
    <dbReference type="NCBI Taxonomy" id="2054227"/>
    <lineage>
        <taxon>Bacteria</taxon>
        <taxon>Pseudomonadati</taxon>
        <taxon>Pseudomonadota</taxon>
        <taxon>Alphaproteobacteria</taxon>
        <taxon>Sphingomonadales</taxon>
        <taxon>Sphingomonadaceae</taxon>
        <taxon>Sphingopyxis</taxon>
    </lineage>
</organism>
<dbReference type="OrthoDB" id="9802264at2"/>
<gene>
    <name evidence="11" type="ORF">CVO77_11655</name>
</gene>
<protein>
    <recommendedName>
        <fullName evidence="10">ABC transporter domain-containing protein</fullName>
    </recommendedName>
</protein>
<dbReference type="PROSITE" id="PS00211">
    <property type="entry name" value="ABC_TRANSPORTER_1"/>
    <property type="match status" value="1"/>
</dbReference>
<sequence>MTLQPFLEVRDLTIAVDTPAGPHSLVDGLSLAIDSGEILGLVGESGSGKTLTAFAVAGLLPSSVRVAAGEIIRAGVRVDRLSEAQGRPMQGRDVGVVFQDPLSSFNPVRTIGSILIESVRRHQGLGADEARARAIVALRDMRLPGENASIDCYPHMLSGGQRQRAMIALALINQPGLLIADEPTTALDPTVQLQILAVLKRASAERACLLITHDLGVAAAICDRIAVLKDGRLLETGPTERILSAPEHPFTRELIDSAPSRRSLMEKL</sequence>
<evidence type="ECO:0000256" key="7">
    <source>
        <dbReference type="ARBA" id="ARBA00022840"/>
    </source>
</evidence>
<accession>A0A2S8B9E7</accession>
<evidence type="ECO:0000259" key="10">
    <source>
        <dbReference type="PROSITE" id="PS50893"/>
    </source>
</evidence>
<evidence type="ECO:0000256" key="3">
    <source>
        <dbReference type="ARBA" id="ARBA00022448"/>
    </source>
</evidence>
<comment type="caution">
    <text evidence="11">The sequence shown here is derived from an EMBL/GenBank/DDBJ whole genome shotgun (WGS) entry which is preliminary data.</text>
</comment>
<dbReference type="AlphaFoldDB" id="A0A2S8B9E7"/>
<dbReference type="RefSeq" id="WP_105999204.1">
    <property type="nucleotide sequence ID" value="NZ_CM009578.1"/>
</dbReference>
<comment type="similarity">
    <text evidence="2">Belongs to the ABC transporter superfamily.</text>
</comment>
<dbReference type="GO" id="GO:0005886">
    <property type="term" value="C:plasma membrane"/>
    <property type="evidence" value="ECO:0007669"/>
    <property type="project" value="UniProtKB-SubCell"/>
</dbReference>
<keyword evidence="12" id="KW-1185">Reference proteome</keyword>
<reference evidence="12" key="1">
    <citation type="submission" date="2017-11" db="EMBL/GenBank/DDBJ databases">
        <title>The complete genome sequence of Sphingopyxis pomeranensis sp. nov. strain WS5A3p.</title>
        <authorList>
            <person name="Kaminski M.A."/>
        </authorList>
    </citation>
    <scope>NUCLEOTIDE SEQUENCE [LARGE SCALE GENOMIC DNA]</scope>
    <source>
        <strain evidence="12">WS5A3p</strain>
    </source>
</reference>
<dbReference type="PROSITE" id="PS50893">
    <property type="entry name" value="ABC_TRANSPORTER_2"/>
    <property type="match status" value="1"/>
</dbReference>
<evidence type="ECO:0000256" key="2">
    <source>
        <dbReference type="ARBA" id="ARBA00005417"/>
    </source>
</evidence>
<evidence type="ECO:0000256" key="9">
    <source>
        <dbReference type="ARBA" id="ARBA00023136"/>
    </source>
</evidence>
<keyword evidence="5" id="KW-0997">Cell inner membrane</keyword>
<dbReference type="PANTHER" id="PTHR43297">
    <property type="entry name" value="OLIGOPEPTIDE TRANSPORT ATP-BINDING PROTEIN APPD"/>
    <property type="match status" value="1"/>
</dbReference>
<dbReference type="InterPro" id="IPR003593">
    <property type="entry name" value="AAA+_ATPase"/>
</dbReference>
<dbReference type="EMBL" id="PHFW01000002">
    <property type="protein sequence ID" value="PQM29044.1"/>
    <property type="molecule type" value="Genomic_DNA"/>
</dbReference>
<name>A0A2S8B9E7_9SPHN</name>
<evidence type="ECO:0000256" key="1">
    <source>
        <dbReference type="ARBA" id="ARBA00004417"/>
    </source>
</evidence>
<evidence type="ECO:0000256" key="6">
    <source>
        <dbReference type="ARBA" id="ARBA00022741"/>
    </source>
</evidence>
<keyword evidence="3" id="KW-0813">Transport</keyword>
<dbReference type="Proteomes" id="UP000238954">
    <property type="component" value="Chromosome"/>
</dbReference>
<proteinExistence type="inferred from homology"/>
<dbReference type="InterPro" id="IPR017871">
    <property type="entry name" value="ABC_transporter-like_CS"/>
</dbReference>
<evidence type="ECO:0000313" key="12">
    <source>
        <dbReference type="Proteomes" id="UP000238954"/>
    </source>
</evidence>
<dbReference type="SMART" id="SM00382">
    <property type="entry name" value="AAA"/>
    <property type="match status" value="1"/>
</dbReference>
<dbReference type="Pfam" id="PF00005">
    <property type="entry name" value="ABC_tran"/>
    <property type="match status" value="1"/>
</dbReference>
<dbReference type="SUPFAM" id="SSF52540">
    <property type="entry name" value="P-loop containing nucleoside triphosphate hydrolases"/>
    <property type="match status" value="1"/>
</dbReference>
<keyword evidence="4" id="KW-1003">Cell membrane</keyword>
<keyword evidence="7" id="KW-0067">ATP-binding</keyword>
<dbReference type="InterPro" id="IPR027417">
    <property type="entry name" value="P-loop_NTPase"/>
</dbReference>
<evidence type="ECO:0000256" key="4">
    <source>
        <dbReference type="ARBA" id="ARBA00022475"/>
    </source>
</evidence>
<evidence type="ECO:0000256" key="5">
    <source>
        <dbReference type="ARBA" id="ARBA00022519"/>
    </source>
</evidence>
<keyword evidence="6" id="KW-0547">Nucleotide-binding</keyword>
<evidence type="ECO:0000313" key="11">
    <source>
        <dbReference type="EMBL" id="PQM29044.1"/>
    </source>
</evidence>
<keyword evidence="8" id="KW-1278">Translocase</keyword>
<dbReference type="GO" id="GO:0016887">
    <property type="term" value="F:ATP hydrolysis activity"/>
    <property type="evidence" value="ECO:0007669"/>
    <property type="project" value="InterPro"/>
</dbReference>
<evidence type="ECO:0000256" key="8">
    <source>
        <dbReference type="ARBA" id="ARBA00022967"/>
    </source>
</evidence>
<feature type="domain" description="ABC transporter" evidence="10">
    <location>
        <begin position="7"/>
        <end position="255"/>
    </location>
</feature>
<dbReference type="CDD" id="cd03257">
    <property type="entry name" value="ABC_NikE_OppD_transporters"/>
    <property type="match status" value="1"/>
</dbReference>
<comment type="subcellular location">
    <subcellularLocation>
        <location evidence="1">Cell inner membrane</location>
        <topology evidence="1">Peripheral membrane protein</topology>
    </subcellularLocation>
</comment>
<dbReference type="InterPro" id="IPR050388">
    <property type="entry name" value="ABC_Ni/Peptide_Import"/>
</dbReference>